<sequence length="178" mass="20312">MRTEAQSLLNKAEELGLSAYMLDASDIDVENRARLKCAYGCRGYGKRLSCPPHIISIDEFRKILSEYSSAILLIEEHDTSAEDDIFKAWSRLRKGSFHKMLELEHMAFRHGFVYAQLLRPGACNECDICGDLCNKPEIRRFPPEAVGINLSELMEKTSVEMKYCNFDRVKCVGILLLE</sequence>
<dbReference type="Pfam" id="PF10050">
    <property type="entry name" value="DUF2284"/>
    <property type="match status" value="1"/>
</dbReference>
<comment type="caution">
    <text evidence="1">The sequence shown here is derived from an EMBL/GenBank/DDBJ whole genome shotgun (WGS) entry which is preliminary data.</text>
</comment>
<evidence type="ECO:0000313" key="1">
    <source>
        <dbReference type="EMBL" id="SDG06032.1"/>
    </source>
</evidence>
<reference evidence="1 2" key="1">
    <citation type="submission" date="2016-10" db="EMBL/GenBank/DDBJ databases">
        <authorList>
            <person name="Varghese N."/>
            <person name="Submissions S."/>
        </authorList>
    </citation>
    <scope>NUCLEOTIDE SEQUENCE [LARGE SCALE GENOMIC DNA]</scope>
    <source>
        <strain evidence="1 2">PL 12/M</strain>
    </source>
</reference>
<organism evidence="1 2">
    <name type="scientific">Methanolobus vulcani</name>
    <dbReference type="NCBI Taxonomy" id="38026"/>
    <lineage>
        <taxon>Archaea</taxon>
        <taxon>Methanobacteriati</taxon>
        <taxon>Methanobacteriota</taxon>
        <taxon>Stenosarchaea group</taxon>
        <taxon>Methanomicrobia</taxon>
        <taxon>Methanosarcinales</taxon>
        <taxon>Methanosarcinaceae</taxon>
        <taxon>Methanolobus</taxon>
    </lineage>
</organism>
<gene>
    <name evidence="1" type="ORF">SAMN04488589_2080</name>
</gene>
<dbReference type="InterPro" id="IPR019271">
    <property type="entry name" value="DUF2284_metal-binding"/>
</dbReference>
<dbReference type="PIRSF" id="PIRSF018748">
    <property type="entry name" value="UCP018748"/>
    <property type="match status" value="1"/>
</dbReference>
<dbReference type="AlphaFoldDB" id="A0A7Z7FD45"/>
<dbReference type="OrthoDB" id="73362at2157"/>
<protein>
    <submittedName>
        <fullName evidence="1">Predicted metal-binding protein</fullName>
    </submittedName>
</protein>
<dbReference type="EMBL" id="FNCA01000006">
    <property type="protein sequence ID" value="SDG06032.1"/>
    <property type="molecule type" value="Genomic_DNA"/>
</dbReference>
<accession>A0A7Z7FD45</accession>
<evidence type="ECO:0000313" key="2">
    <source>
        <dbReference type="Proteomes" id="UP000199259"/>
    </source>
</evidence>
<proteinExistence type="predicted"/>
<dbReference type="RefSeq" id="WP_091710361.1">
    <property type="nucleotide sequence ID" value="NZ_FNCA01000006.1"/>
</dbReference>
<keyword evidence="2" id="KW-1185">Reference proteome</keyword>
<dbReference type="Proteomes" id="UP000199259">
    <property type="component" value="Unassembled WGS sequence"/>
</dbReference>
<name>A0A7Z7FD45_9EURY</name>